<dbReference type="EMBL" id="KI677251">
    <property type="protein sequence ID" value="ETM03261.1"/>
    <property type="molecule type" value="Genomic_DNA"/>
</dbReference>
<dbReference type="Proteomes" id="UP000054423">
    <property type="component" value="Unassembled WGS sequence"/>
</dbReference>
<proteinExistence type="predicted"/>
<evidence type="ECO:0000313" key="3">
    <source>
        <dbReference type="EMBL" id="ETM03261.1"/>
    </source>
</evidence>
<dbReference type="EMBL" id="KI683783">
    <property type="protein sequence ID" value="ETL77330.1"/>
    <property type="molecule type" value="Genomic_DNA"/>
</dbReference>
<protein>
    <submittedName>
        <fullName evidence="2">Uncharacterized protein</fullName>
    </submittedName>
</protein>
<dbReference type="Proteomes" id="UP000053236">
    <property type="component" value="Unassembled WGS sequence"/>
</dbReference>
<organism evidence="2">
    <name type="scientific">Phytophthora nicotianae</name>
    <name type="common">Potato buckeye rot agent</name>
    <name type="synonym">Phytophthora parasitica</name>
    <dbReference type="NCBI Taxonomy" id="4792"/>
    <lineage>
        <taxon>Eukaryota</taxon>
        <taxon>Sar</taxon>
        <taxon>Stramenopiles</taxon>
        <taxon>Oomycota</taxon>
        <taxon>Peronosporomycetes</taxon>
        <taxon>Peronosporales</taxon>
        <taxon>Peronosporaceae</taxon>
        <taxon>Phytophthora</taxon>
    </lineage>
</organism>
<evidence type="ECO:0000313" key="2">
    <source>
        <dbReference type="EMBL" id="ETL77330.1"/>
    </source>
</evidence>
<dbReference type="AlphaFoldDB" id="W2JYS3"/>
<evidence type="ECO:0000313" key="1">
    <source>
        <dbReference type="EMBL" id="ETK96854.1"/>
    </source>
</evidence>
<reference evidence="1" key="2">
    <citation type="submission" date="2013-11" db="EMBL/GenBank/DDBJ databases">
        <title>The Genome Sequence of Phytophthora parasitica CJ02B3.</title>
        <authorList>
            <consortium name="The Broad Institute Genomics Platform"/>
            <person name="Russ C."/>
            <person name="Tyler B."/>
            <person name="Panabieres F."/>
            <person name="Shan W."/>
            <person name="Tripathy S."/>
            <person name="Grunwald N."/>
            <person name="Machado M."/>
            <person name="Johnson C.S."/>
            <person name="Arredondo F."/>
            <person name="Hong C."/>
            <person name="Coffey M."/>
            <person name="Young S.K."/>
            <person name="Zeng Q."/>
            <person name="Gargeya S."/>
            <person name="Fitzgerald M."/>
            <person name="Abouelleil A."/>
            <person name="Alvarado L."/>
            <person name="Chapman S.B."/>
            <person name="Gainer-Dewar J."/>
            <person name="Goldberg J."/>
            <person name="Griggs A."/>
            <person name="Gujja S."/>
            <person name="Hansen M."/>
            <person name="Howarth C."/>
            <person name="Imamovic A."/>
            <person name="Ireland A."/>
            <person name="Larimer J."/>
            <person name="McCowan C."/>
            <person name="Murphy C."/>
            <person name="Pearson M."/>
            <person name="Poon T.W."/>
            <person name="Priest M."/>
            <person name="Roberts A."/>
            <person name="Saif S."/>
            <person name="Shea T."/>
            <person name="Sykes S."/>
            <person name="Wortman J."/>
            <person name="Nusbaum C."/>
            <person name="Birren B."/>
        </authorList>
    </citation>
    <scope>NUCLEOTIDE SEQUENCE [LARGE SCALE GENOMIC DNA]</scope>
    <source>
        <strain evidence="1">CJ02B3</strain>
    </source>
</reference>
<name>W2JYS3_PHYNI</name>
<gene>
    <name evidence="1" type="ORF">L915_00517</name>
    <name evidence="3" type="ORF">L917_00493</name>
    <name evidence="2" type="ORF">L917_21729</name>
</gene>
<dbReference type="EMBL" id="KI683973">
    <property type="protein sequence ID" value="ETK96854.1"/>
    <property type="molecule type" value="Genomic_DNA"/>
</dbReference>
<sequence>MYALASLTPRQYIPAPGSQPQYLLTCFGTK</sequence>
<accession>W2JYS3</accession>
<reference evidence="2" key="1">
    <citation type="submission" date="2013-11" db="EMBL/GenBank/DDBJ databases">
        <title>The Genome Sequence of Phytophthora parasitica CHvinca01.</title>
        <authorList>
            <consortium name="The Broad Institute Genomics Platform"/>
            <person name="Russ C."/>
            <person name="Tyler B."/>
            <person name="Panabieres F."/>
            <person name="Shan W."/>
            <person name="Tripathy S."/>
            <person name="Grunwald N."/>
            <person name="Machado M."/>
            <person name="Johnson C.S."/>
            <person name="Arredondo F."/>
            <person name="Hong C."/>
            <person name="Coffey M."/>
            <person name="Young S.K."/>
            <person name="Zeng Q."/>
            <person name="Gargeya S."/>
            <person name="Fitzgerald M."/>
            <person name="Abouelleil A."/>
            <person name="Alvarado L."/>
            <person name="Chapman S.B."/>
            <person name="Gainer-Dewar J."/>
            <person name="Goldberg J."/>
            <person name="Griggs A."/>
            <person name="Gujja S."/>
            <person name="Hansen M."/>
            <person name="Howarth C."/>
            <person name="Imamovic A."/>
            <person name="Ireland A."/>
            <person name="Larimer J."/>
            <person name="McCowan C."/>
            <person name="Murphy C."/>
            <person name="Pearson M."/>
            <person name="Poon T.W."/>
            <person name="Priest M."/>
            <person name="Roberts A."/>
            <person name="Saif S."/>
            <person name="Shea T."/>
            <person name="Sykes S."/>
            <person name="Wortman J."/>
            <person name="Nusbaum C."/>
            <person name="Birren B."/>
        </authorList>
    </citation>
    <scope>NUCLEOTIDE SEQUENCE [LARGE SCALE GENOMIC DNA]</scope>
    <source>
        <strain evidence="2">CHvinca01</strain>
    </source>
</reference>